<feature type="active site" description="Proton donor" evidence="2">
    <location>
        <position position="54"/>
    </location>
</feature>
<sequence>MRKQEKIHHNQRKTIRTFVAIEPGENLKMLLTDTIEKLKRMGFKGNWTKPENIHLTLFFLGNLNMHKIVDIAYKMGERISGFPSFVYDVEKLGYFAQGDNLKTLWFGVHGGKTLEGIYSEVKKSIIFNSIDVSKETFVPHITVGRIKKYPDHWKALLGSIDFEKIEVPVDSVGLYSSTLTKKGPIYKKMYTIDFEGGVIING</sequence>
<dbReference type="Pfam" id="PF02834">
    <property type="entry name" value="LigT_PEase"/>
    <property type="match status" value="2"/>
</dbReference>
<accession>A0A1G6NPC0</accession>
<keyword evidence="5" id="KW-1185">Reference proteome</keyword>
<proteinExistence type="inferred from homology"/>
<keyword evidence="4" id="KW-0436">Ligase</keyword>
<feature type="domain" description="Phosphoesterase HXTX" evidence="3">
    <location>
        <begin position="116"/>
        <end position="186"/>
    </location>
</feature>
<dbReference type="STRING" id="28234.SAMN04488588_1611"/>
<reference evidence="4 5" key="1">
    <citation type="submission" date="2016-10" db="EMBL/GenBank/DDBJ databases">
        <authorList>
            <person name="de Groot N.N."/>
        </authorList>
    </citation>
    <scope>NUCLEOTIDE SEQUENCE [LARGE SCALE GENOMIC DNA]</scope>
    <source>
        <strain evidence="4 5">WG14</strain>
    </source>
</reference>
<dbReference type="GO" id="GO:0004113">
    <property type="term" value="F:2',3'-cyclic-nucleotide 3'-phosphodiesterase activity"/>
    <property type="evidence" value="ECO:0007669"/>
    <property type="project" value="InterPro"/>
</dbReference>
<evidence type="ECO:0000256" key="2">
    <source>
        <dbReference type="HAMAP-Rule" id="MF_01940"/>
    </source>
</evidence>
<dbReference type="Proteomes" id="UP000199322">
    <property type="component" value="Unassembled WGS sequence"/>
</dbReference>
<dbReference type="PANTHER" id="PTHR35561:SF1">
    <property type="entry name" value="RNA 2',3'-CYCLIC PHOSPHODIESTERASE"/>
    <property type="match status" value="1"/>
</dbReference>
<dbReference type="GO" id="GO:0008664">
    <property type="term" value="F:RNA 2',3'-cyclic 3'-phosphodiesterase activity"/>
    <property type="evidence" value="ECO:0007669"/>
    <property type="project" value="UniProtKB-EC"/>
</dbReference>
<keyword evidence="1 2" id="KW-0378">Hydrolase</keyword>
<name>A0A1G6NPC0_9BACT</name>
<dbReference type="NCBIfam" id="TIGR02258">
    <property type="entry name" value="2_5_ligase"/>
    <property type="match status" value="1"/>
</dbReference>
<evidence type="ECO:0000259" key="3">
    <source>
        <dbReference type="Pfam" id="PF02834"/>
    </source>
</evidence>
<comment type="catalytic activity">
    <reaction evidence="2">
        <text>a 3'-end 2',3'-cyclophospho-ribonucleotide-RNA + H2O = a 3'-end 2'-phospho-ribonucleotide-RNA + H(+)</text>
        <dbReference type="Rhea" id="RHEA:11828"/>
        <dbReference type="Rhea" id="RHEA-COMP:10464"/>
        <dbReference type="Rhea" id="RHEA-COMP:17353"/>
        <dbReference type="ChEBI" id="CHEBI:15377"/>
        <dbReference type="ChEBI" id="CHEBI:15378"/>
        <dbReference type="ChEBI" id="CHEBI:83064"/>
        <dbReference type="ChEBI" id="CHEBI:173113"/>
        <dbReference type="EC" id="3.1.4.58"/>
    </reaction>
</comment>
<evidence type="ECO:0000313" key="4">
    <source>
        <dbReference type="EMBL" id="SDC69609.1"/>
    </source>
</evidence>
<feature type="short sequence motif" description="HXTX 1" evidence="2">
    <location>
        <begin position="54"/>
        <end position="57"/>
    </location>
</feature>
<feature type="active site" description="Proton acceptor" evidence="2">
    <location>
        <position position="140"/>
    </location>
</feature>
<dbReference type="PANTHER" id="PTHR35561">
    <property type="entry name" value="RNA 2',3'-CYCLIC PHOSPHODIESTERASE"/>
    <property type="match status" value="1"/>
</dbReference>
<dbReference type="InterPro" id="IPR009097">
    <property type="entry name" value="Cyclic_Pdiesterase"/>
</dbReference>
<gene>
    <name evidence="4" type="ORF">SAMN04488588_1611</name>
</gene>
<feature type="short sequence motif" description="HXTX 2" evidence="2">
    <location>
        <begin position="140"/>
        <end position="143"/>
    </location>
</feature>
<dbReference type="EC" id="3.1.4.58" evidence="2"/>
<dbReference type="GO" id="GO:0016874">
    <property type="term" value="F:ligase activity"/>
    <property type="evidence" value="ECO:0007669"/>
    <property type="project" value="UniProtKB-KW"/>
</dbReference>
<dbReference type="HAMAP" id="MF_01940">
    <property type="entry name" value="RNA_CPDase"/>
    <property type="match status" value="1"/>
</dbReference>
<dbReference type="SUPFAM" id="SSF55144">
    <property type="entry name" value="LigT-like"/>
    <property type="match status" value="1"/>
</dbReference>
<comment type="similarity">
    <text evidence="2">Belongs to the 2H phosphoesterase superfamily. ThpR family.</text>
</comment>
<organism evidence="4 5">
    <name type="scientific">Geotoga petraea</name>
    <dbReference type="NCBI Taxonomy" id="28234"/>
    <lineage>
        <taxon>Bacteria</taxon>
        <taxon>Thermotogati</taxon>
        <taxon>Thermotogota</taxon>
        <taxon>Thermotogae</taxon>
        <taxon>Petrotogales</taxon>
        <taxon>Petrotogaceae</taxon>
        <taxon>Geotoga</taxon>
    </lineage>
</organism>
<dbReference type="InterPro" id="IPR004175">
    <property type="entry name" value="RNA_CPDase"/>
</dbReference>
<dbReference type="Gene3D" id="3.90.1140.10">
    <property type="entry name" value="Cyclic phosphodiesterase"/>
    <property type="match status" value="1"/>
</dbReference>
<dbReference type="EMBL" id="FMYV01000006">
    <property type="protein sequence ID" value="SDC69609.1"/>
    <property type="molecule type" value="Genomic_DNA"/>
</dbReference>
<dbReference type="InterPro" id="IPR014051">
    <property type="entry name" value="Phosphoesterase_HXTX"/>
</dbReference>
<evidence type="ECO:0000256" key="1">
    <source>
        <dbReference type="ARBA" id="ARBA00022801"/>
    </source>
</evidence>
<feature type="domain" description="Phosphoesterase HXTX" evidence="3">
    <location>
        <begin position="27"/>
        <end position="98"/>
    </location>
</feature>
<protein>
    <recommendedName>
        <fullName evidence="2">RNA 2',3'-cyclic phosphodiesterase</fullName>
        <shortName evidence="2">RNA 2',3'-CPDase</shortName>
        <ecNumber evidence="2">3.1.4.58</ecNumber>
    </recommendedName>
</protein>
<comment type="function">
    <text evidence="2">Hydrolyzes RNA 2',3'-cyclic phosphodiester to an RNA 2'-phosphomonoester.</text>
</comment>
<dbReference type="AlphaFoldDB" id="A0A1G6NPC0"/>
<evidence type="ECO:0000313" key="5">
    <source>
        <dbReference type="Proteomes" id="UP000199322"/>
    </source>
</evidence>
<dbReference type="RefSeq" id="WP_091404598.1">
    <property type="nucleotide sequence ID" value="NZ_FMYV01000006.1"/>
</dbReference>